<dbReference type="PANTHER" id="PTHR16220:SF0">
    <property type="entry name" value="WD REPEAT-CONTAINING PROTEIN WRAP73"/>
    <property type="match status" value="1"/>
</dbReference>
<comment type="caution">
    <text evidence="2">The sequence shown here is derived from an EMBL/GenBank/DDBJ whole genome shotgun (WGS) entry which is preliminary data.</text>
</comment>
<dbReference type="Proteomes" id="UP000019484">
    <property type="component" value="Unassembled WGS sequence"/>
</dbReference>
<dbReference type="EMBL" id="AMWN01000003">
    <property type="protein sequence ID" value="EXJ91151.1"/>
    <property type="molecule type" value="Genomic_DNA"/>
</dbReference>
<dbReference type="eggNOG" id="ENOG502RIXP">
    <property type="taxonomic scope" value="Eukaryota"/>
</dbReference>
<accession>W9YPH9</accession>
<gene>
    <name evidence="2" type="ORF">A1O1_04260</name>
</gene>
<dbReference type="HOGENOM" id="CLU_023859_0_0_1"/>
<dbReference type="STRING" id="1182541.W9YPH9"/>
<proteinExistence type="predicted"/>
<feature type="region of interest" description="Disordered" evidence="1">
    <location>
        <begin position="601"/>
        <end position="632"/>
    </location>
</feature>
<protein>
    <submittedName>
        <fullName evidence="2">Uncharacterized protein</fullName>
    </submittedName>
</protein>
<name>W9YPH9_9EURO</name>
<evidence type="ECO:0000256" key="1">
    <source>
        <dbReference type="SAM" id="MobiDB-lite"/>
    </source>
</evidence>
<feature type="compositionally biased region" description="Basic and acidic residues" evidence="1">
    <location>
        <begin position="454"/>
        <end position="478"/>
    </location>
</feature>
<dbReference type="RefSeq" id="XP_007723345.1">
    <property type="nucleotide sequence ID" value="XM_007725155.1"/>
</dbReference>
<dbReference type="GO" id="GO:1990810">
    <property type="term" value="P:microtubule anchoring at mitotic spindle pole body"/>
    <property type="evidence" value="ECO:0007669"/>
    <property type="project" value="TreeGrafter"/>
</dbReference>
<dbReference type="AlphaFoldDB" id="W9YPH9"/>
<reference evidence="2 3" key="1">
    <citation type="submission" date="2013-03" db="EMBL/GenBank/DDBJ databases">
        <title>The Genome Sequence of Capronia coronata CBS 617.96.</title>
        <authorList>
            <consortium name="The Broad Institute Genomics Platform"/>
            <person name="Cuomo C."/>
            <person name="de Hoog S."/>
            <person name="Gorbushina A."/>
            <person name="Walker B."/>
            <person name="Young S.K."/>
            <person name="Zeng Q."/>
            <person name="Gargeya S."/>
            <person name="Fitzgerald M."/>
            <person name="Haas B."/>
            <person name="Abouelleil A."/>
            <person name="Allen A.W."/>
            <person name="Alvarado L."/>
            <person name="Arachchi H.M."/>
            <person name="Berlin A.M."/>
            <person name="Chapman S.B."/>
            <person name="Gainer-Dewar J."/>
            <person name="Goldberg J."/>
            <person name="Griggs A."/>
            <person name="Gujja S."/>
            <person name="Hansen M."/>
            <person name="Howarth C."/>
            <person name="Imamovic A."/>
            <person name="Ireland A."/>
            <person name="Larimer J."/>
            <person name="McCowan C."/>
            <person name="Murphy C."/>
            <person name="Pearson M."/>
            <person name="Poon T.W."/>
            <person name="Priest M."/>
            <person name="Roberts A."/>
            <person name="Saif S."/>
            <person name="Shea T."/>
            <person name="Sisk P."/>
            <person name="Sykes S."/>
            <person name="Wortman J."/>
            <person name="Nusbaum C."/>
            <person name="Birren B."/>
        </authorList>
    </citation>
    <scope>NUCLEOTIDE SEQUENCE [LARGE SCALE GENOMIC DNA]</scope>
    <source>
        <strain evidence="2 3">CBS 617.96</strain>
    </source>
</reference>
<dbReference type="GeneID" id="19159144"/>
<dbReference type="OrthoDB" id="308690at2759"/>
<evidence type="ECO:0000313" key="3">
    <source>
        <dbReference type="Proteomes" id="UP000019484"/>
    </source>
</evidence>
<evidence type="ECO:0000313" key="2">
    <source>
        <dbReference type="EMBL" id="EXJ91151.1"/>
    </source>
</evidence>
<dbReference type="GO" id="GO:0005815">
    <property type="term" value="C:microtubule organizing center"/>
    <property type="evidence" value="ECO:0007669"/>
    <property type="project" value="TreeGrafter"/>
</dbReference>
<feature type="region of interest" description="Disordered" evidence="1">
    <location>
        <begin position="436"/>
        <end position="478"/>
    </location>
</feature>
<dbReference type="SUPFAM" id="SSF82171">
    <property type="entry name" value="DPP6 N-terminal domain-like"/>
    <property type="match status" value="1"/>
</dbReference>
<feature type="compositionally biased region" description="Polar residues" evidence="1">
    <location>
        <begin position="437"/>
        <end position="453"/>
    </location>
</feature>
<keyword evidence="3" id="KW-1185">Reference proteome</keyword>
<sequence length="712" mass="79227">MSIVQVLPIPACFSLIGYTILTQGDGKKALQKPLLSPDGKYLAVIAADEQIHIINLAEAVHRHAISKTIKLPKSIRTFLKECNILRWSPETVYELVEDAEGLSNTTSTLTPTSDHEPETTWILISNGGRLVALRTDLPKSKSNSRSLSKPRSNILADYELGNQYGKATLVEYVFNHRHALVLFEFGTTAAILSLTKPERDEIAHVKFADARSFAAAPDMRYFALLRRDRGQDRVTVFEMDDGDDNSTADTTNKHKITYKTKDKITYKSFDVDTSDAQSVTWCPDGSPVLAICDSPAYGTRVCFFTAQGHALKQLNISTGTFTSIHINSPTPPPPKDGLEPLKVEGVGVMFWKWTKSCIVGRTKRTIQTVADGQKRVVIRSLDTTTGMATQMLAQFTHPDLIDGSSAFVWQEVLGTAASAMAPPTFKRHMGTFEVTDSHSNSHFQTHSTAQTQSREVHARRENDKDKEKEKEKEKEHHVDTIAVNSDQTMAATRLRSAPRTLFLWRLDSRQAQQAHPHTVLIFSNAVRQTLWHPWLPNVLLIVTTSRSPRVYVWFTETVAPVSGLVPLDTTPTATPTPSRSSTNFTAAWLPQCSTSIDIDTHRHDSRDADDNTNDTSNSFHHSNDNNHNHNKQCPILISSSTAFEAGALLSTTDNQLFFESILNRPDGPDTSPTVSSPSRSDVFQAFGKRDDTETTDVMMIDTPSRLPHIRPR</sequence>
<organism evidence="2 3">
    <name type="scientific">Capronia coronata CBS 617.96</name>
    <dbReference type="NCBI Taxonomy" id="1182541"/>
    <lineage>
        <taxon>Eukaryota</taxon>
        <taxon>Fungi</taxon>
        <taxon>Dikarya</taxon>
        <taxon>Ascomycota</taxon>
        <taxon>Pezizomycotina</taxon>
        <taxon>Eurotiomycetes</taxon>
        <taxon>Chaetothyriomycetidae</taxon>
        <taxon>Chaetothyriales</taxon>
        <taxon>Herpotrichiellaceae</taxon>
        <taxon>Capronia</taxon>
    </lineage>
</organism>
<dbReference type="GO" id="GO:1990811">
    <property type="term" value="C:MWP complex"/>
    <property type="evidence" value="ECO:0007669"/>
    <property type="project" value="TreeGrafter"/>
</dbReference>
<dbReference type="PANTHER" id="PTHR16220">
    <property type="entry name" value="WD REPEAT PROTEIN 8-RELATED"/>
    <property type="match status" value="1"/>
</dbReference>
<dbReference type="InterPro" id="IPR052778">
    <property type="entry name" value="Centrosome-WD_assoc"/>
</dbReference>